<dbReference type="Pfam" id="PF22486">
    <property type="entry name" value="MATH_2"/>
    <property type="match status" value="1"/>
</dbReference>
<dbReference type="InterPro" id="IPR008974">
    <property type="entry name" value="TRAF-like"/>
</dbReference>
<dbReference type="GO" id="GO:0003924">
    <property type="term" value="F:GTPase activity"/>
    <property type="evidence" value="ECO:0007669"/>
    <property type="project" value="InterPro"/>
</dbReference>
<comment type="pathway">
    <text evidence="1">Protein modification; protein ubiquitination.</text>
</comment>
<organism evidence="3">
    <name type="scientific">Aegilops tauschii</name>
    <name type="common">Tausch's goatgrass</name>
    <name type="synonym">Aegilops squarrosa</name>
    <dbReference type="NCBI Taxonomy" id="37682"/>
    <lineage>
        <taxon>Eukaryota</taxon>
        <taxon>Viridiplantae</taxon>
        <taxon>Streptophyta</taxon>
        <taxon>Embryophyta</taxon>
        <taxon>Tracheophyta</taxon>
        <taxon>Spermatophyta</taxon>
        <taxon>Magnoliopsida</taxon>
        <taxon>Liliopsida</taxon>
        <taxon>Poales</taxon>
        <taxon>Poaceae</taxon>
        <taxon>BOP clade</taxon>
        <taxon>Pooideae</taxon>
        <taxon>Triticodae</taxon>
        <taxon>Triticeae</taxon>
        <taxon>Triticinae</taxon>
        <taxon>Aegilops</taxon>
    </lineage>
</organism>
<dbReference type="SUPFAM" id="SSF49599">
    <property type="entry name" value="TRAF domain-like"/>
    <property type="match status" value="1"/>
</dbReference>
<proteinExistence type="inferred from homology"/>
<dbReference type="InterPro" id="IPR011333">
    <property type="entry name" value="SKP1/BTB/POZ_sf"/>
</dbReference>
<dbReference type="SUPFAM" id="SSF48340">
    <property type="entry name" value="Interferon-induced guanylate-binding protein 1 (GBP1), C-terminal domain"/>
    <property type="match status" value="1"/>
</dbReference>
<dbReference type="PANTHER" id="PTHR26379">
    <property type="entry name" value="BTB/POZ AND MATH DOMAIN-CONTAINING PROTEIN 1"/>
    <property type="match status" value="1"/>
</dbReference>
<dbReference type="GO" id="GO:0016567">
    <property type="term" value="P:protein ubiquitination"/>
    <property type="evidence" value="ECO:0007669"/>
    <property type="project" value="InterPro"/>
</dbReference>
<evidence type="ECO:0000256" key="2">
    <source>
        <dbReference type="ARBA" id="ARBA00010846"/>
    </source>
</evidence>
<evidence type="ECO:0000256" key="1">
    <source>
        <dbReference type="ARBA" id="ARBA00004906"/>
    </source>
</evidence>
<dbReference type="InterPro" id="IPR036543">
    <property type="entry name" value="Guanylate-bd_C_sf"/>
</dbReference>
<dbReference type="GO" id="GO:0005525">
    <property type="term" value="F:GTP binding"/>
    <property type="evidence" value="ECO:0007669"/>
    <property type="project" value="InterPro"/>
</dbReference>
<comment type="similarity">
    <text evidence="2">Belongs to the Tdpoz family.</text>
</comment>
<dbReference type="SMART" id="SM00061">
    <property type="entry name" value="MATH"/>
    <property type="match status" value="1"/>
</dbReference>
<evidence type="ECO:0000313" key="3">
    <source>
        <dbReference type="EnsemblPlants" id="EMT26214"/>
    </source>
</evidence>
<dbReference type="InterPro" id="IPR056423">
    <property type="entry name" value="BACK_BPM_SPOP"/>
</dbReference>
<dbReference type="PROSITE" id="PS50097">
    <property type="entry name" value="BTB"/>
    <property type="match status" value="1"/>
</dbReference>
<dbReference type="InterPro" id="IPR000210">
    <property type="entry name" value="BTB/POZ_dom"/>
</dbReference>
<protein>
    <submittedName>
        <fullName evidence="3">Speckle-type POZ protein</fullName>
    </submittedName>
</protein>
<dbReference type="AlphaFoldDB" id="M8BW84"/>
<name>M8BW84_AEGTA</name>
<dbReference type="Gene3D" id="2.60.210.10">
    <property type="entry name" value="Apoptosis, Tumor Necrosis Factor Receptor Associated Protein 2, Chain A"/>
    <property type="match status" value="1"/>
</dbReference>
<dbReference type="PANTHER" id="PTHR26379:SF524">
    <property type="entry name" value="MATH DOMAIN-CONTAINING PROTEIN"/>
    <property type="match status" value="1"/>
</dbReference>
<dbReference type="PROSITE" id="PS50144">
    <property type="entry name" value="MATH"/>
    <property type="match status" value="1"/>
</dbReference>
<dbReference type="Gene3D" id="3.30.710.10">
    <property type="entry name" value="Potassium Channel Kv1.1, Chain A"/>
    <property type="match status" value="1"/>
</dbReference>
<dbReference type="SMART" id="SM00225">
    <property type="entry name" value="BTB"/>
    <property type="match status" value="1"/>
</dbReference>
<dbReference type="InterPro" id="IPR045005">
    <property type="entry name" value="BPM1-6"/>
</dbReference>
<dbReference type="EnsemblPlants" id="EMT26214">
    <property type="protein sequence ID" value="EMT26214"/>
    <property type="gene ID" value="F775_13976"/>
</dbReference>
<dbReference type="Gene3D" id="1.25.40.420">
    <property type="match status" value="1"/>
</dbReference>
<dbReference type="ExpressionAtlas" id="M8BW84">
    <property type="expression patterns" value="baseline"/>
</dbReference>
<dbReference type="SUPFAM" id="SSF54695">
    <property type="entry name" value="POZ domain"/>
    <property type="match status" value="1"/>
</dbReference>
<sequence>MAEQCKISAAMVSEERSFARSYVLKVDGYSRAKAFLETGKCLTSDPFSVGGHDWTVLCYPNGDNRNHAYYISIFLRLESADAGDVKAKFTLSLLDKNGQPVPSYSRASPVLTFSKKDSCLGYPDFFNKADLERSAHLRDDCITIRCDVTVIHGEETRIPPSDLHQHFGDLLENKDAADLIFQVGAQSFSAHRCVLAARSSVFKAELLGTMKESSAANPIEIYDVEADVFKSLLHFIYTDSVPPVLDVGMASHLLVAADRYNIGRLKLICEEKLCTHIDSNMVATSLALAEQHGFHRLKEACLQFLASPSNFKAMMASDGFEHLTSSCPHVLKELVARILPAEWGQILEALNNGEIPSTGSLVEIFKKSILERCLKVYKDKLEGLGPPVLVEKLQQIHEVANVQYLISLQQIESVTSGIVLNTPLAALMSTFALKN</sequence>
<dbReference type="Pfam" id="PF00651">
    <property type="entry name" value="BTB"/>
    <property type="match status" value="1"/>
</dbReference>
<dbReference type="Pfam" id="PF24570">
    <property type="entry name" value="BACK_BPM_SPOP"/>
    <property type="match status" value="1"/>
</dbReference>
<dbReference type="InterPro" id="IPR002083">
    <property type="entry name" value="MATH/TRAF_dom"/>
</dbReference>
<dbReference type="CDD" id="cd00121">
    <property type="entry name" value="MATH"/>
    <property type="match status" value="1"/>
</dbReference>
<accession>M8BW84</accession>
<reference evidence="3" key="1">
    <citation type="submission" date="2015-06" db="UniProtKB">
        <authorList>
            <consortium name="EnsemblPlants"/>
        </authorList>
    </citation>
    <scope>IDENTIFICATION</scope>
</reference>